<sequence length="168" mass="17643">MTVPPWLRPALVQLARTALAVIVLTVLTVCALVLTGHGVHVVTGTSMEPSLRAGDVVLSRSPGRDLRPGQILVVASSSGSGSVTHRLVRTEDDGDLVTRGDAGRVADPPVARERVRGVGVIRIPYAGLPTLWIHRRDMPALVLAALVAGAVLWGATRPLSGNLTRHPA</sequence>
<keyword evidence="3 7" id="KW-0812">Transmembrane</keyword>
<dbReference type="SUPFAM" id="SSF51306">
    <property type="entry name" value="LexA/Signal peptidase"/>
    <property type="match status" value="1"/>
</dbReference>
<dbReference type="EMBL" id="BAAAZO010000002">
    <property type="protein sequence ID" value="GAA3602679.1"/>
    <property type="molecule type" value="Genomic_DNA"/>
</dbReference>
<keyword evidence="4 7" id="KW-1133">Transmembrane helix</keyword>
<evidence type="ECO:0000256" key="3">
    <source>
        <dbReference type="ARBA" id="ARBA00022692"/>
    </source>
</evidence>
<organism evidence="9 10">
    <name type="scientific">Kineosporia mesophila</name>
    <dbReference type="NCBI Taxonomy" id="566012"/>
    <lineage>
        <taxon>Bacteria</taxon>
        <taxon>Bacillati</taxon>
        <taxon>Actinomycetota</taxon>
        <taxon>Actinomycetes</taxon>
        <taxon>Kineosporiales</taxon>
        <taxon>Kineosporiaceae</taxon>
        <taxon>Kineosporia</taxon>
    </lineage>
</organism>
<accession>A0ABP6ZDH9</accession>
<dbReference type="Proteomes" id="UP001501074">
    <property type="component" value="Unassembled WGS sequence"/>
</dbReference>
<evidence type="ECO:0000313" key="9">
    <source>
        <dbReference type="EMBL" id="GAA3602679.1"/>
    </source>
</evidence>
<evidence type="ECO:0000256" key="5">
    <source>
        <dbReference type="ARBA" id="ARBA00023136"/>
    </source>
</evidence>
<dbReference type="NCBIfam" id="TIGR02228">
    <property type="entry name" value="sigpep_I_arch"/>
    <property type="match status" value="1"/>
</dbReference>
<evidence type="ECO:0000313" key="10">
    <source>
        <dbReference type="Proteomes" id="UP001501074"/>
    </source>
</evidence>
<evidence type="ECO:0000256" key="1">
    <source>
        <dbReference type="ARBA" id="ARBA00004370"/>
    </source>
</evidence>
<dbReference type="CDD" id="cd06462">
    <property type="entry name" value="Peptidase_S24_S26"/>
    <property type="match status" value="1"/>
</dbReference>
<proteinExistence type="predicted"/>
<protein>
    <recommendedName>
        <fullName evidence="6">Signal peptidase I</fullName>
        <ecNumber evidence="6">3.4.21.89</ecNumber>
    </recommendedName>
</protein>
<dbReference type="InterPro" id="IPR015927">
    <property type="entry name" value="Peptidase_S24_S26A/B/C"/>
</dbReference>
<evidence type="ECO:0000256" key="4">
    <source>
        <dbReference type="ARBA" id="ARBA00022989"/>
    </source>
</evidence>
<evidence type="ECO:0000256" key="7">
    <source>
        <dbReference type="SAM" id="Phobius"/>
    </source>
</evidence>
<gene>
    <name evidence="9" type="ORF">GCM10022223_18050</name>
</gene>
<feature type="transmembrane region" description="Helical" evidence="7">
    <location>
        <begin position="138"/>
        <end position="156"/>
    </location>
</feature>
<feature type="domain" description="Peptidase S24/S26A/S26B/S26C" evidence="8">
    <location>
        <begin position="41"/>
        <end position="98"/>
    </location>
</feature>
<keyword evidence="10" id="KW-1185">Reference proteome</keyword>
<keyword evidence="5 7" id="KW-0472">Membrane</keyword>
<name>A0ABP6ZDH9_9ACTN</name>
<reference evidence="10" key="1">
    <citation type="journal article" date="2019" name="Int. J. Syst. Evol. Microbiol.">
        <title>The Global Catalogue of Microorganisms (GCM) 10K type strain sequencing project: providing services to taxonomists for standard genome sequencing and annotation.</title>
        <authorList>
            <consortium name="The Broad Institute Genomics Platform"/>
            <consortium name="The Broad Institute Genome Sequencing Center for Infectious Disease"/>
            <person name="Wu L."/>
            <person name="Ma J."/>
        </authorList>
    </citation>
    <scope>NUCLEOTIDE SEQUENCE [LARGE SCALE GENOMIC DNA]</scope>
    <source>
        <strain evidence="10">JCM 16902</strain>
    </source>
</reference>
<keyword evidence="2" id="KW-0378">Hydrolase</keyword>
<evidence type="ECO:0000256" key="6">
    <source>
        <dbReference type="NCBIfam" id="TIGR02228"/>
    </source>
</evidence>
<comment type="caution">
    <text evidence="9">The sequence shown here is derived from an EMBL/GenBank/DDBJ whole genome shotgun (WGS) entry which is preliminary data.</text>
</comment>
<dbReference type="InterPro" id="IPR036286">
    <property type="entry name" value="LexA/Signal_pep-like_sf"/>
</dbReference>
<dbReference type="RefSeq" id="WP_231485105.1">
    <property type="nucleotide sequence ID" value="NZ_BAAAZO010000002.1"/>
</dbReference>
<keyword evidence="2" id="KW-0645">Protease</keyword>
<feature type="transmembrane region" description="Helical" evidence="7">
    <location>
        <begin position="20"/>
        <end position="42"/>
    </location>
</feature>
<comment type="subcellular location">
    <subcellularLocation>
        <location evidence="1">Membrane</location>
    </subcellularLocation>
</comment>
<dbReference type="EC" id="3.4.21.89" evidence="6"/>
<dbReference type="Pfam" id="PF00717">
    <property type="entry name" value="Peptidase_S24"/>
    <property type="match status" value="1"/>
</dbReference>
<evidence type="ECO:0000256" key="2">
    <source>
        <dbReference type="ARBA" id="ARBA00022670"/>
    </source>
</evidence>
<evidence type="ECO:0000259" key="8">
    <source>
        <dbReference type="Pfam" id="PF00717"/>
    </source>
</evidence>
<dbReference type="InterPro" id="IPR001733">
    <property type="entry name" value="Peptidase_S26B"/>
</dbReference>